<dbReference type="InterPro" id="IPR001460">
    <property type="entry name" value="PCN-bd_Tpept"/>
</dbReference>
<dbReference type="Gene3D" id="3.40.710.10">
    <property type="entry name" value="DD-peptidase/beta-lactamase superfamily"/>
    <property type="match status" value="1"/>
</dbReference>
<name>K1SN76_9ZZZZ</name>
<evidence type="ECO:0000256" key="5">
    <source>
        <dbReference type="ARBA" id="ARBA00022960"/>
    </source>
</evidence>
<keyword evidence="3" id="KW-0328">Glycosyltransferase</keyword>
<feature type="non-terminal residue" evidence="12">
    <location>
        <position position="1"/>
    </location>
</feature>
<reference evidence="12" key="1">
    <citation type="journal article" date="2013" name="Environ. Microbiol.">
        <title>Microbiota from the distal guts of lean and obese adolescents exhibit partial functional redundancy besides clear differences in community structure.</title>
        <authorList>
            <person name="Ferrer M."/>
            <person name="Ruiz A."/>
            <person name="Lanza F."/>
            <person name="Haange S.B."/>
            <person name="Oberbach A."/>
            <person name="Till H."/>
            <person name="Bargiela R."/>
            <person name="Campoy C."/>
            <person name="Segura M.T."/>
            <person name="Richter M."/>
            <person name="von Bergen M."/>
            <person name="Seifert J."/>
            <person name="Suarez A."/>
        </authorList>
    </citation>
    <scope>NUCLEOTIDE SEQUENCE</scope>
</reference>
<evidence type="ECO:0000256" key="7">
    <source>
        <dbReference type="ARBA" id="ARBA00023136"/>
    </source>
</evidence>
<evidence type="ECO:0000256" key="4">
    <source>
        <dbReference type="ARBA" id="ARBA00022679"/>
    </source>
</evidence>
<dbReference type="PANTHER" id="PTHR32282:SF11">
    <property type="entry name" value="PENICILLIN-BINDING PROTEIN 1B"/>
    <property type="match status" value="1"/>
</dbReference>
<dbReference type="AlphaFoldDB" id="K1SN76"/>
<dbReference type="PANTHER" id="PTHR32282">
    <property type="entry name" value="BINDING PROTEIN TRANSPEPTIDASE, PUTATIVE-RELATED"/>
    <property type="match status" value="1"/>
</dbReference>
<dbReference type="GO" id="GO:0008658">
    <property type="term" value="F:penicillin binding"/>
    <property type="evidence" value="ECO:0007669"/>
    <property type="project" value="InterPro"/>
</dbReference>
<dbReference type="GO" id="GO:0008955">
    <property type="term" value="F:peptidoglycan glycosyltransferase activity"/>
    <property type="evidence" value="ECO:0007669"/>
    <property type="project" value="UniProtKB-EC"/>
</dbReference>
<dbReference type="GO" id="GO:0071555">
    <property type="term" value="P:cell wall organization"/>
    <property type="evidence" value="ECO:0007669"/>
    <property type="project" value="UniProtKB-KW"/>
</dbReference>
<evidence type="ECO:0000256" key="9">
    <source>
        <dbReference type="ARBA" id="ARBA00044770"/>
    </source>
</evidence>
<dbReference type="GO" id="GO:0030288">
    <property type="term" value="C:outer membrane-bounded periplasmic space"/>
    <property type="evidence" value="ECO:0007669"/>
    <property type="project" value="TreeGrafter"/>
</dbReference>
<keyword evidence="8" id="KW-0961">Cell wall biogenesis/degradation</keyword>
<evidence type="ECO:0000256" key="8">
    <source>
        <dbReference type="ARBA" id="ARBA00023316"/>
    </source>
</evidence>
<gene>
    <name evidence="12" type="ORF">LEA_12047</name>
</gene>
<feature type="domain" description="Penicillin-binding protein transpeptidase" evidence="11">
    <location>
        <begin position="19"/>
        <end position="98"/>
    </location>
</feature>
<comment type="caution">
    <text evidence="12">The sequence shown here is derived from an EMBL/GenBank/DDBJ whole genome shotgun (WGS) entry which is preliminary data.</text>
</comment>
<evidence type="ECO:0000256" key="3">
    <source>
        <dbReference type="ARBA" id="ARBA00022676"/>
    </source>
</evidence>
<comment type="catalytic activity">
    <reaction evidence="10">
        <text>[GlcNAc-(1-&gt;4)-Mur2Ac(oyl-L-Ala-gamma-D-Glu-L-Lys-D-Ala-D-Ala)](n)-di-trans,octa-cis-undecaprenyl diphosphate + beta-D-GlcNAc-(1-&gt;4)-Mur2Ac(oyl-L-Ala-gamma-D-Glu-L-Lys-D-Ala-D-Ala)-di-trans,octa-cis-undecaprenyl diphosphate = [GlcNAc-(1-&gt;4)-Mur2Ac(oyl-L-Ala-gamma-D-Glu-L-Lys-D-Ala-D-Ala)](n+1)-di-trans,octa-cis-undecaprenyl diphosphate + di-trans,octa-cis-undecaprenyl diphosphate + H(+)</text>
        <dbReference type="Rhea" id="RHEA:23708"/>
        <dbReference type="Rhea" id="RHEA-COMP:9602"/>
        <dbReference type="Rhea" id="RHEA-COMP:9603"/>
        <dbReference type="ChEBI" id="CHEBI:15378"/>
        <dbReference type="ChEBI" id="CHEBI:58405"/>
        <dbReference type="ChEBI" id="CHEBI:60033"/>
        <dbReference type="ChEBI" id="CHEBI:78435"/>
        <dbReference type="EC" id="2.4.99.28"/>
    </reaction>
</comment>
<dbReference type="EMBL" id="AJWY01008139">
    <property type="protein sequence ID" value="EKC62042.1"/>
    <property type="molecule type" value="Genomic_DNA"/>
</dbReference>
<dbReference type="Pfam" id="PF00905">
    <property type="entry name" value="Transpeptidase"/>
    <property type="match status" value="1"/>
</dbReference>
<keyword evidence="4" id="KW-0808">Transferase</keyword>
<evidence type="ECO:0000256" key="6">
    <source>
        <dbReference type="ARBA" id="ARBA00022984"/>
    </source>
</evidence>
<protein>
    <recommendedName>
        <fullName evidence="9">peptidoglycan glycosyltransferase</fullName>
        <ecNumber evidence="9">2.4.99.28</ecNumber>
    </recommendedName>
</protein>
<dbReference type="GO" id="GO:0016020">
    <property type="term" value="C:membrane"/>
    <property type="evidence" value="ECO:0007669"/>
    <property type="project" value="UniProtKB-SubCell"/>
</dbReference>
<feature type="non-terminal residue" evidence="12">
    <location>
        <position position="192"/>
    </location>
</feature>
<accession>K1SN76</accession>
<organism evidence="12">
    <name type="scientific">human gut metagenome</name>
    <dbReference type="NCBI Taxonomy" id="408170"/>
    <lineage>
        <taxon>unclassified sequences</taxon>
        <taxon>metagenomes</taxon>
        <taxon>organismal metagenomes</taxon>
    </lineage>
</organism>
<dbReference type="GO" id="GO:0009252">
    <property type="term" value="P:peptidoglycan biosynthetic process"/>
    <property type="evidence" value="ECO:0007669"/>
    <property type="project" value="UniProtKB-KW"/>
</dbReference>
<keyword evidence="7" id="KW-0472">Membrane</keyword>
<dbReference type="InterPro" id="IPR050396">
    <property type="entry name" value="Glycosyltr_51/Transpeptidase"/>
</dbReference>
<dbReference type="SUPFAM" id="SSF56601">
    <property type="entry name" value="beta-lactamase/transpeptidase-like"/>
    <property type="match status" value="1"/>
</dbReference>
<dbReference type="EC" id="2.4.99.28" evidence="9"/>
<keyword evidence="5" id="KW-0133">Cell shape</keyword>
<proteinExistence type="predicted"/>
<sequence>GIRRAADYVIEHSTIEEYEPYCYYKILDSQGNVLIEKDPENTKSTALSENTSWVMNKLLQTVMTEGTGTTYKLSGIECFGKTGTTNDNKDRWFIGGTPDFVAGVWYGYDKPKEVFYNLSPNPSGTIWNTVMKEVYEKLEEKNKSFETKFPESDGIVRKSYCRSCGKLRSGTGAYGWYDVDNLPANCTGNHSG</sequence>
<dbReference type="InterPro" id="IPR012338">
    <property type="entry name" value="Beta-lactam/transpept-like"/>
</dbReference>
<evidence type="ECO:0000313" key="12">
    <source>
        <dbReference type="EMBL" id="EKC62042.1"/>
    </source>
</evidence>
<keyword evidence="2" id="KW-1003">Cell membrane</keyword>
<comment type="subcellular location">
    <subcellularLocation>
        <location evidence="1">Membrane</location>
    </subcellularLocation>
</comment>
<keyword evidence="6" id="KW-0573">Peptidoglycan synthesis</keyword>
<dbReference type="GO" id="GO:0008360">
    <property type="term" value="P:regulation of cell shape"/>
    <property type="evidence" value="ECO:0007669"/>
    <property type="project" value="UniProtKB-KW"/>
</dbReference>
<evidence type="ECO:0000256" key="2">
    <source>
        <dbReference type="ARBA" id="ARBA00022475"/>
    </source>
</evidence>
<evidence type="ECO:0000259" key="11">
    <source>
        <dbReference type="Pfam" id="PF00905"/>
    </source>
</evidence>
<evidence type="ECO:0000256" key="1">
    <source>
        <dbReference type="ARBA" id="ARBA00004370"/>
    </source>
</evidence>
<evidence type="ECO:0000256" key="10">
    <source>
        <dbReference type="ARBA" id="ARBA00049902"/>
    </source>
</evidence>